<dbReference type="OrthoDB" id="3222at2759"/>
<evidence type="ECO:0000256" key="3">
    <source>
        <dbReference type="ARBA" id="ARBA00022448"/>
    </source>
</evidence>
<evidence type="ECO:0000256" key="10">
    <source>
        <dbReference type="SAM" id="MobiDB-lite"/>
    </source>
</evidence>
<feature type="compositionally biased region" description="Basic and acidic residues" evidence="10">
    <location>
        <begin position="52"/>
        <end position="62"/>
    </location>
</feature>
<protein>
    <submittedName>
        <fullName evidence="12">Aquaporin-like protein</fullName>
    </submittedName>
</protein>
<organism evidence="12 13">
    <name type="scientific">Tothia fuscella</name>
    <dbReference type="NCBI Taxonomy" id="1048955"/>
    <lineage>
        <taxon>Eukaryota</taxon>
        <taxon>Fungi</taxon>
        <taxon>Dikarya</taxon>
        <taxon>Ascomycota</taxon>
        <taxon>Pezizomycotina</taxon>
        <taxon>Dothideomycetes</taxon>
        <taxon>Pleosporomycetidae</taxon>
        <taxon>Venturiales</taxon>
        <taxon>Cylindrosympodiaceae</taxon>
        <taxon>Tothia</taxon>
    </lineage>
</organism>
<dbReference type="PANTHER" id="PTHR19139:SF283">
    <property type="entry name" value="AQUAPORIN"/>
    <property type="match status" value="1"/>
</dbReference>
<feature type="transmembrane region" description="Helical" evidence="11">
    <location>
        <begin position="224"/>
        <end position="244"/>
    </location>
</feature>
<dbReference type="Pfam" id="PF00230">
    <property type="entry name" value="MIP"/>
    <property type="match status" value="1"/>
</dbReference>
<evidence type="ECO:0000256" key="1">
    <source>
        <dbReference type="ARBA" id="ARBA00004141"/>
    </source>
</evidence>
<evidence type="ECO:0000256" key="6">
    <source>
        <dbReference type="ARBA" id="ARBA00022989"/>
    </source>
</evidence>
<comment type="caution">
    <text evidence="12">The sequence shown here is derived from an EMBL/GenBank/DDBJ whole genome shotgun (WGS) entry which is preliminary data.</text>
</comment>
<feature type="compositionally biased region" description="Polar residues" evidence="10">
    <location>
        <begin position="25"/>
        <end position="34"/>
    </location>
</feature>
<comment type="similarity">
    <text evidence="2 9">Belongs to the MIP/aquaporin (TC 1.A.8) family.</text>
</comment>
<dbReference type="GO" id="GO:0005886">
    <property type="term" value="C:plasma membrane"/>
    <property type="evidence" value="ECO:0007669"/>
    <property type="project" value="TreeGrafter"/>
</dbReference>
<evidence type="ECO:0000256" key="11">
    <source>
        <dbReference type="SAM" id="Phobius"/>
    </source>
</evidence>
<keyword evidence="5" id="KW-0677">Repeat</keyword>
<dbReference type="FunFam" id="1.20.1080.10:FF:000014">
    <property type="entry name" value="Aquaporin 1"/>
    <property type="match status" value="1"/>
</dbReference>
<comment type="catalytic activity">
    <reaction evidence="8">
        <text>H2O(in) = H2O(out)</text>
        <dbReference type="Rhea" id="RHEA:29667"/>
        <dbReference type="ChEBI" id="CHEBI:15377"/>
    </reaction>
</comment>
<dbReference type="EMBL" id="MU007025">
    <property type="protein sequence ID" value="KAF2432588.1"/>
    <property type="molecule type" value="Genomic_DNA"/>
</dbReference>
<feature type="transmembrane region" description="Helical" evidence="11">
    <location>
        <begin position="179"/>
        <end position="204"/>
    </location>
</feature>
<name>A0A9P4NWH6_9PEZI</name>
<sequence>MTTRHKPDGRHHTELRHYPEYPRTSYDQQNVSHHSPTRTHHDQLPHRTHSRSSRESKRHVDEGYQPNHARPRVQPFNHEHQEKARDKGIKNHFVAASGEFIGTIMFLWFAFAAHLMVIDQNADEPLSRNGGISAQTVVFISLAYGFSLLVTAWGWFRISGGLFNPAVTLGLCLAGQLPWLRALFLVPSQLLGAMVAAALVSAMLPGNMSSINTTLSPRTSIVQGLFIEMFLTALLIFIVIMLAAEKSKATFIAPIGIGLALFVAELAGVNYTGGSLNPARSLGPAVAGGGFPGYHWIYWLGPLLGAVISAGYYRFVKFFNYEEANPGQDSSGGDFKDGGRYLIGSSIPRDPGID</sequence>
<feature type="transmembrane region" description="Helical" evidence="11">
    <location>
        <begin position="137"/>
        <end position="158"/>
    </location>
</feature>
<dbReference type="GO" id="GO:0015250">
    <property type="term" value="F:water channel activity"/>
    <property type="evidence" value="ECO:0007669"/>
    <property type="project" value="TreeGrafter"/>
</dbReference>
<accession>A0A9P4NWH6</accession>
<evidence type="ECO:0000256" key="9">
    <source>
        <dbReference type="RuleBase" id="RU000477"/>
    </source>
</evidence>
<dbReference type="Gene3D" id="1.20.1080.10">
    <property type="entry name" value="Glycerol uptake facilitator protein"/>
    <property type="match status" value="1"/>
</dbReference>
<keyword evidence="4 9" id="KW-0812">Transmembrane</keyword>
<keyword evidence="13" id="KW-1185">Reference proteome</keyword>
<keyword evidence="3 9" id="KW-0813">Transport</keyword>
<evidence type="ECO:0000256" key="8">
    <source>
        <dbReference type="ARBA" id="ARBA00034651"/>
    </source>
</evidence>
<feature type="region of interest" description="Disordered" evidence="10">
    <location>
        <begin position="326"/>
        <end position="354"/>
    </location>
</feature>
<dbReference type="SUPFAM" id="SSF81338">
    <property type="entry name" value="Aquaporin-like"/>
    <property type="match status" value="1"/>
</dbReference>
<proteinExistence type="inferred from homology"/>
<evidence type="ECO:0000256" key="7">
    <source>
        <dbReference type="ARBA" id="ARBA00023136"/>
    </source>
</evidence>
<dbReference type="InterPro" id="IPR034294">
    <property type="entry name" value="Aquaporin_transptr"/>
</dbReference>
<dbReference type="PANTHER" id="PTHR19139">
    <property type="entry name" value="AQUAPORIN TRANSPORTER"/>
    <property type="match status" value="1"/>
</dbReference>
<gene>
    <name evidence="12" type="ORF">EJ08DRAFT_686783</name>
</gene>
<dbReference type="PRINTS" id="PR00783">
    <property type="entry name" value="MINTRINSICP"/>
</dbReference>
<feature type="transmembrane region" description="Helical" evidence="11">
    <location>
        <begin position="93"/>
        <end position="117"/>
    </location>
</feature>
<dbReference type="AlphaFoldDB" id="A0A9P4NWH6"/>
<evidence type="ECO:0000256" key="5">
    <source>
        <dbReference type="ARBA" id="ARBA00022737"/>
    </source>
</evidence>
<comment type="subcellular location">
    <subcellularLocation>
        <location evidence="1">Membrane</location>
        <topology evidence="1">Multi-pass membrane protein</topology>
    </subcellularLocation>
</comment>
<dbReference type="Proteomes" id="UP000800235">
    <property type="component" value="Unassembled WGS sequence"/>
</dbReference>
<reference evidence="12" key="1">
    <citation type="journal article" date="2020" name="Stud. Mycol.">
        <title>101 Dothideomycetes genomes: a test case for predicting lifestyles and emergence of pathogens.</title>
        <authorList>
            <person name="Haridas S."/>
            <person name="Albert R."/>
            <person name="Binder M."/>
            <person name="Bloem J."/>
            <person name="Labutti K."/>
            <person name="Salamov A."/>
            <person name="Andreopoulos B."/>
            <person name="Baker S."/>
            <person name="Barry K."/>
            <person name="Bills G."/>
            <person name="Bluhm B."/>
            <person name="Cannon C."/>
            <person name="Castanera R."/>
            <person name="Culley D."/>
            <person name="Daum C."/>
            <person name="Ezra D."/>
            <person name="Gonzalez J."/>
            <person name="Henrissat B."/>
            <person name="Kuo A."/>
            <person name="Liang C."/>
            <person name="Lipzen A."/>
            <person name="Lutzoni F."/>
            <person name="Magnuson J."/>
            <person name="Mondo S."/>
            <person name="Nolan M."/>
            <person name="Ohm R."/>
            <person name="Pangilinan J."/>
            <person name="Park H.-J."/>
            <person name="Ramirez L."/>
            <person name="Alfaro M."/>
            <person name="Sun H."/>
            <person name="Tritt A."/>
            <person name="Yoshinaga Y."/>
            <person name="Zwiers L.-H."/>
            <person name="Turgeon B."/>
            <person name="Goodwin S."/>
            <person name="Spatafora J."/>
            <person name="Crous P."/>
            <person name="Grigoriev I."/>
        </authorList>
    </citation>
    <scope>NUCLEOTIDE SEQUENCE</scope>
    <source>
        <strain evidence="12">CBS 130266</strain>
    </source>
</reference>
<dbReference type="InterPro" id="IPR023271">
    <property type="entry name" value="Aquaporin-like"/>
</dbReference>
<feature type="region of interest" description="Disordered" evidence="10">
    <location>
        <begin position="1"/>
        <end position="85"/>
    </location>
</feature>
<keyword evidence="6 11" id="KW-1133">Transmembrane helix</keyword>
<evidence type="ECO:0000256" key="2">
    <source>
        <dbReference type="ARBA" id="ARBA00006175"/>
    </source>
</evidence>
<evidence type="ECO:0000256" key="4">
    <source>
        <dbReference type="ARBA" id="ARBA00022692"/>
    </source>
</evidence>
<dbReference type="InterPro" id="IPR000425">
    <property type="entry name" value="MIP"/>
</dbReference>
<evidence type="ECO:0000313" key="12">
    <source>
        <dbReference type="EMBL" id="KAF2432588.1"/>
    </source>
</evidence>
<evidence type="ECO:0000313" key="13">
    <source>
        <dbReference type="Proteomes" id="UP000800235"/>
    </source>
</evidence>
<feature type="transmembrane region" description="Helical" evidence="11">
    <location>
        <begin position="293"/>
        <end position="313"/>
    </location>
</feature>
<feature type="transmembrane region" description="Helical" evidence="11">
    <location>
        <begin position="251"/>
        <end position="273"/>
    </location>
</feature>
<feature type="compositionally biased region" description="Basic and acidic residues" evidence="10">
    <location>
        <begin position="10"/>
        <end position="20"/>
    </location>
</feature>
<keyword evidence="7 11" id="KW-0472">Membrane</keyword>